<protein>
    <submittedName>
        <fullName evidence="3">Nuclear transport factor 2 family protein</fullName>
    </submittedName>
</protein>
<keyword evidence="5" id="KW-1185">Reference proteome</keyword>
<dbReference type="Pfam" id="PF14534">
    <property type="entry name" value="DUF4440"/>
    <property type="match status" value="1"/>
</dbReference>
<dbReference type="Proteomes" id="UP000534677">
    <property type="component" value="Unassembled WGS sequence"/>
</dbReference>
<feature type="domain" description="DUF4440" evidence="1">
    <location>
        <begin position="10"/>
        <end position="115"/>
    </location>
</feature>
<dbReference type="Gene3D" id="3.10.450.50">
    <property type="match status" value="1"/>
</dbReference>
<evidence type="ECO:0000313" key="4">
    <source>
        <dbReference type="Proteomes" id="UP000520513"/>
    </source>
</evidence>
<comment type="caution">
    <text evidence="3">The sequence shown here is derived from an EMBL/GenBank/DDBJ whole genome shotgun (WGS) entry which is preliminary data.</text>
</comment>
<dbReference type="RefSeq" id="WP_185710144.1">
    <property type="nucleotide sequence ID" value="NZ_JAAXCY010000010.1"/>
</dbReference>
<evidence type="ECO:0000313" key="5">
    <source>
        <dbReference type="Proteomes" id="UP000534677"/>
    </source>
</evidence>
<dbReference type="InterPro" id="IPR027843">
    <property type="entry name" value="DUF4440"/>
</dbReference>
<proteinExistence type="predicted"/>
<evidence type="ECO:0000313" key="3">
    <source>
        <dbReference type="EMBL" id="MBC2409032.1"/>
    </source>
</evidence>
<reference evidence="4 5" key="1">
    <citation type="submission" date="2020-04" db="EMBL/GenBank/DDBJ databases">
        <title>Pseudomonas crami sp. nov., a novel proteolytic bacterial species isolated from cream.</title>
        <authorList>
            <person name="Hofmann K."/>
            <person name="Woller A."/>
            <person name="Huptas C."/>
            <person name="Wenning M."/>
            <person name="Scherer S."/>
            <person name="Doll E.V."/>
        </authorList>
    </citation>
    <scope>NUCLEOTIDE SEQUENCE [LARGE SCALE GENOMIC DNA]</scope>
    <source>
        <strain evidence="2 5">WS 5096</strain>
        <strain evidence="3 4">WS 5106</strain>
    </source>
</reference>
<dbReference type="SUPFAM" id="SSF54427">
    <property type="entry name" value="NTF2-like"/>
    <property type="match status" value="1"/>
</dbReference>
<dbReference type="Proteomes" id="UP000520513">
    <property type="component" value="Unassembled WGS sequence"/>
</dbReference>
<dbReference type="EMBL" id="JAAXCZ010000019">
    <property type="protein sequence ID" value="MBC2384648.1"/>
    <property type="molecule type" value="Genomic_DNA"/>
</dbReference>
<accession>A0A7X1ARH5</accession>
<dbReference type="InterPro" id="IPR032710">
    <property type="entry name" value="NTF2-like_dom_sf"/>
</dbReference>
<evidence type="ECO:0000259" key="1">
    <source>
        <dbReference type="Pfam" id="PF14534"/>
    </source>
</evidence>
<organism evidence="3 4">
    <name type="scientific">Pseudomonas cremoris</name>
    <dbReference type="NCBI Taxonomy" id="2724178"/>
    <lineage>
        <taxon>Bacteria</taxon>
        <taxon>Pseudomonadati</taxon>
        <taxon>Pseudomonadota</taxon>
        <taxon>Gammaproteobacteria</taxon>
        <taxon>Pseudomonadales</taxon>
        <taxon>Pseudomonadaceae</taxon>
        <taxon>Pseudomonas</taxon>
    </lineage>
</organism>
<dbReference type="EMBL" id="JAAXCY010000010">
    <property type="protein sequence ID" value="MBC2409032.1"/>
    <property type="molecule type" value="Genomic_DNA"/>
</dbReference>
<dbReference type="AlphaFoldDB" id="A0A7X1ARH5"/>
<name>A0A7X1ARH5_9PSED</name>
<evidence type="ECO:0000313" key="2">
    <source>
        <dbReference type="EMBL" id="MBC2384648.1"/>
    </source>
</evidence>
<sequence length="127" mass="14060">MLDQQTELDILALERRRQQALVAVDLEALDALFDDDLVHVHSTGLVHGKAELITHIGRKRGFVDVQRGPLQIRGDADMAVMTGPIVNHIRTAEGAEEVMRGFVTQVLRHTAAGWKFISFQLTVAHAS</sequence>
<gene>
    <name evidence="2" type="ORF">HF209_27260</name>
    <name evidence="3" type="ORF">HF257_23740</name>
</gene>